<sequence>PVVVLTGVLMAAETIRLVVRPTPPPDGYPLPATLPNPLAVEALAPYNATLQNVTLGLIMGLAVLAMLSLVLRLRRADPVMRRQIAWPLGAFAVYIVCMLGGSAWVLAATVWTGLIPVAITFSVLRHRLYGIDTVISRAFVAAGLIAAVSVVYFGAGAIAGFALSGYDRVGGLLAALCAGAFFHPLRGLLRRWADRLMYGTHGDPAALAARLTREVGQAEPANALAAVTSVIKEGLSLTGVAVEARAPGSRRVGIGLLGPDPRVV</sequence>
<proteinExistence type="predicted"/>
<protein>
    <submittedName>
        <fullName evidence="2">Sensor histidine kinase</fullName>
    </submittedName>
</protein>
<keyword evidence="1" id="KW-1133">Transmembrane helix</keyword>
<comment type="caution">
    <text evidence="2">The sequence shown here is derived from an EMBL/GenBank/DDBJ whole genome shotgun (WGS) entry which is preliminary data.</text>
</comment>
<keyword evidence="3" id="KW-1185">Reference proteome</keyword>
<feature type="transmembrane region" description="Helical" evidence="1">
    <location>
        <begin position="110"/>
        <end position="126"/>
    </location>
</feature>
<feature type="transmembrane region" description="Helical" evidence="1">
    <location>
        <begin position="138"/>
        <end position="163"/>
    </location>
</feature>
<feature type="non-terminal residue" evidence="2">
    <location>
        <position position="264"/>
    </location>
</feature>
<feature type="transmembrane region" description="Helical" evidence="1">
    <location>
        <begin position="169"/>
        <end position="189"/>
    </location>
</feature>
<accession>A0ABW3E402</accession>
<feature type="non-terminal residue" evidence="2">
    <location>
        <position position="1"/>
    </location>
</feature>
<dbReference type="EMBL" id="JBHTHX010002713">
    <property type="protein sequence ID" value="MFD0890835.1"/>
    <property type="molecule type" value="Genomic_DNA"/>
</dbReference>
<keyword evidence="2" id="KW-0808">Transferase</keyword>
<dbReference type="Proteomes" id="UP001597024">
    <property type="component" value="Unassembled WGS sequence"/>
</dbReference>
<reference evidence="3" key="1">
    <citation type="journal article" date="2019" name="Int. J. Syst. Evol. Microbiol.">
        <title>The Global Catalogue of Microorganisms (GCM) 10K type strain sequencing project: providing services to taxonomists for standard genome sequencing and annotation.</title>
        <authorList>
            <consortium name="The Broad Institute Genomics Platform"/>
            <consortium name="The Broad Institute Genome Sequencing Center for Infectious Disease"/>
            <person name="Wu L."/>
            <person name="Ma J."/>
        </authorList>
    </citation>
    <scope>NUCLEOTIDE SEQUENCE [LARGE SCALE GENOMIC DNA]</scope>
    <source>
        <strain evidence="3">CCUG 62974</strain>
    </source>
</reference>
<keyword evidence="1" id="KW-0812">Transmembrane</keyword>
<name>A0ABW3E402_9ACTN</name>
<keyword evidence="1" id="KW-0472">Membrane</keyword>
<feature type="transmembrane region" description="Helical" evidence="1">
    <location>
        <begin position="53"/>
        <end position="73"/>
    </location>
</feature>
<evidence type="ECO:0000256" key="1">
    <source>
        <dbReference type="SAM" id="Phobius"/>
    </source>
</evidence>
<dbReference type="GO" id="GO:0016301">
    <property type="term" value="F:kinase activity"/>
    <property type="evidence" value="ECO:0007669"/>
    <property type="project" value="UniProtKB-KW"/>
</dbReference>
<organism evidence="2 3">
    <name type="scientific">Streptosporangium algeriense</name>
    <dbReference type="NCBI Taxonomy" id="1682748"/>
    <lineage>
        <taxon>Bacteria</taxon>
        <taxon>Bacillati</taxon>
        <taxon>Actinomycetota</taxon>
        <taxon>Actinomycetes</taxon>
        <taxon>Streptosporangiales</taxon>
        <taxon>Streptosporangiaceae</taxon>
        <taxon>Streptosporangium</taxon>
    </lineage>
</organism>
<gene>
    <name evidence="2" type="ORF">ACFQ08_40340</name>
</gene>
<evidence type="ECO:0000313" key="3">
    <source>
        <dbReference type="Proteomes" id="UP001597024"/>
    </source>
</evidence>
<feature type="transmembrane region" description="Helical" evidence="1">
    <location>
        <begin position="85"/>
        <end position="104"/>
    </location>
</feature>
<keyword evidence="2" id="KW-0418">Kinase</keyword>
<evidence type="ECO:0000313" key="2">
    <source>
        <dbReference type="EMBL" id="MFD0890835.1"/>
    </source>
</evidence>